<reference evidence="9 10" key="1">
    <citation type="submission" date="2017-03" db="EMBL/GenBank/DDBJ databases">
        <title>Sulfur activation and transportation mechanism of thermophilic Archaea Acidianus manzaensis YN-25.</title>
        <authorList>
            <person name="Ma Y."/>
            <person name="Yang Y."/>
            <person name="Xia J."/>
        </authorList>
    </citation>
    <scope>NUCLEOTIDE SEQUENCE [LARGE SCALE GENOMIC DNA]</scope>
    <source>
        <strain evidence="9 10">YN-25</strain>
    </source>
</reference>
<evidence type="ECO:0000256" key="2">
    <source>
        <dbReference type="ARBA" id="ARBA00022676"/>
    </source>
</evidence>
<evidence type="ECO:0000313" key="10">
    <source>
        <dbReference type="Proteomes" id="UP000193404"/>
    </source>
</evidence>
<evidence type="ECO:0000256" key="5">
    <source>
        <dbReference type="ARBA" id="ARBA00022989"/>
    </source>
</evidence>
<dbReference type="PANTHER" id="PTHR43867:SF2">
    <property type="entry name" value="CELLULOSE SYNTHASE CATALYTIC SUBUNIT A [UDP-FORMING]"/>
    <property type="match status" value="1"/>
</dbReference>
<feature type="domain" description="Glycosyltransferase 2-like" evidence="8">
    <location>
        <begin position="134"/>
        <end position="332"/>
    </location>
</feature>
<evidence type="ECO:0000256" key="7">
    <source>
        <dbReference type="SAM" id="Phobius"/>
    </source>
</evidence>
<protein>
    <recommendedName>
        <fullName evidence="8">Glycosyltransferase 2-like domain-containing protein</fullName>
    </recommendedName>
</protein>
<feature type="transmembrane region" description="Helical" evidence="7">
    <location>
        <begin position="7"/>
        <end position="29"/>
    </location>
</feature>
<evidence type="ECO:0000256" key="6">
    <source>
        <dbReference type="ARBA" id="ARBA00023136"/>
    </source>
</evidence>
<dbReference type="STRING" id="282676.B6F84_03185"/>
<keyword evidence="4 7" id="KW-0812">Transmembrane</keyword>
<keyword evidence="6 7" id="KW-0472">Membrane</keyword>
<feature type="transmembrane region" description="Helical" evidence="7">
    <location>
        <begin position="412"/>
        <end position="428"/>
    </location>
</feature>
<organism evidence="9 10">
    <name type="scientific">Acidianus manzaensis</name>
    <dbReference type="NCBI Taxonomy" id="282676"/>
    <lineage>
        <taxon>Archaea</taxon>
        <taxon>Thermoproteota</taxon>
        <taxon>Thermoprotei</taxon>
        <taxon>Sulfolobales</taxon>
        <taxon>Sulfolobaceae</taxon>
        <taxon>Acidianus</taxon>
    </lineage>
</organism>
<dbReference type="KEGG" id="aman:B6F84_03185"/>
<sequence length="430" mass="49409">MFFITKLFSIILILSSIISSSWLLLQVYYLKSIKNGLEIEKKEEDKEPFFSIIVAIKNEDQKIVKELISNLIALDYDKYEVIIVSDDPKEYVSNIISSTGVSWNNIKIVRRERPIGRKAGALNYATKLANGEYFIFLDSEARVNKDFLRKICKYLDKEPLALHVEIRNHENFIEKIYSETTNFAMKSLFLSRFQKGLYIFPNGSAIVISRDTLSKIGFWKEGIVTEDLELGIRAALKGKQFTYVHDILVSLLSPRALFDLYYQIERWAYGSGELFIYGLKLFSKGFKGVEGYIYVIQWGIYSVFIFVLAIVASLQMLLHLSMSTYIISILIFSISLLIYSSSFKISEDEAYLVSIATIWAAIIGFTKGLFKLNFSWKVTPKIRSNTSKPLVLRVLQYIFFIIALTNLIYNNIFSSLILLLLSISIFIIDT</sequence>
<evidence type="ECO:0000256" key="3">
    <source>
        <dbReference type="ARBA" id="ARBA00022679"/>
    </source>
</evidence>
<comment type="subcellular location">
    <subcellularLocation>
        <location evidence="1">Membrane</location>
        <topology evidence="1">Multi-pass membrane protein</topology>
    </subcellularLocation>
</comment>
<dbReference type="AlphaFoldDB" id="A0A1W6JY08"/>
<dbReference type="EMBL" id="CP020477">
    <property type="protein sequence ID" value="ARM75132.1"/>
    <property type="molecule type" value="Genomic_DNA"/>
</dbReference>
<dbReference type="InterPro" id="IPR001173">
    <property type="entry name" value="Glyco_trans_2-like"/>
</dbReference>
<dbReference type="CDD" id="cd06423">
    <property type="entry name" value="CESA_like"/>
    <property type="match status" value="1"/>
</dbReference>
<dbReference type="InterPro" id="IPR050321">
    <property type="entry name" value="Glycosyltr_2/OpgH_subfam"/>
</dbReference>
<dbReference type="GO" id="GO:0016020">
    <property type="term" value="C:membrane"/>
    <property type="evidence" value="ECO:0007669"/>
    <property type="project" value="UniProtKB-SubCell"/>
</dbReference>
<evidence type="ECO:0000313" key="9">
    <source>
        <dbReference type="EMBL" id="ARM75132.1"/>
    </source>
</evidence>
<feature type="transmembrane region" description="Helical" evidence="7">
    <location>
        <begin position="291"/>
        <end position="311"/>
    </location>
</feature>
<feature type="transmembrane region" description="Helical" evidence="7">
    <location>
        <begin position="351"/>
        <end position="370"/>
    </location>
</feature>
<evidence type="ECO:0000256" key="4">
    <source>
        <dbReference type="ARBA" id="ARBA00022692"/>
    </source>
</evidence>
<proteinExistence type="predicted"/>
<dbReference type="Proteomes" id="UP000193404">
    <property type="component" value="Chromosome"/>
</dbReference>
<dbReference type="GO" id="GO:0016757">
    <property type="term" value="F:glycosyltransferase activity"/>
    <property type="evidence" value="ECO:0007669"/>
    <property type="project" value="UniProtKB-KW"/>
</dbReference>
<gene>
    <name evidence="9" type="ORF">B6F84_03185</name>
</gene>
<dbReference type="SUPFAM" id="SSF53448">
    <property type="entry name" value="Nucleotide-diphospho-sugar transferases"/>
    <property type="match status" value="1"/>
</dbReference>
<accession>A0A1W6JY08</accession>
<keyword evidence="5 7" id="KW-1133">Transmembrane helix</keyword>
<dbReference type="Gene3D" id="3.90.550.10">
    <property type="entry name" value="Spore Coat Polysaccharide Biosynthesis Protein SpsA, Chain A"/>
    <property type="match status" value="1"/>
</dbReference>
<dbReference type="PANTHER" id="PTHR43867">
    <property type="entry name" value="CELLULOSE SYNTHASE CATALYTIC SUBUNIT A [UDP-FORMING]"/>
    <property type="match status" value="1"/>
</dbReference>
<feature type="transmembrane region" description="Helical" evidence="7">
    <location>
        <begin position="318"/>
        <end position="339"/>
    </location>
</feature>
<evidence type="ECO:0000259" key="8">
    <source>
        <dbReference type="Pfam" id="PF13632"/>
    </source>
</evidence>
<dbReference type="InterPro" id="IPR029044">
    <property type="entry name" value="Nucleotide-diphossugar_trans"/>
</dbReference>
<keyword evidence="10" id="KW-1185">Reference proteome</keyword>
<keyword evidence="3" id="KW-0808">Transferase</keyword>
<name>A0A1W6JY08_9CREN</name>
<dbReference type="Pfam" id="PF13632">
    <property type="entry name" value="Glyco_trans_2_3"/>
    <property type="match status" value="1"/>
</dbReference>
<evidence type="ECO:0000256" key="1">
    <source>
        <dbReference type="ARBA" id="ARBA00004141"/>
    </source>
</evidence>
<keyword evidence="2" id="KW-0328">Glycosyltransferase</keyword>